<dbReference type="EMBL" id="VIGB01000003">
    <property type="protein sequence ID" value="TQF01184.1"/>
    <property type="molecule type" value="Genomic_DNA"/>
</dbReference>
<accession>A0A540VYI9</accession>
<dbReference type="InterPro" id="IPR010852">
    <property type="entry name" value="ABATE"/>
</dbReference>
<dbReference type="SUPFAM" id="SSF160904">
    <property type="entry name" value="Jann2411-like"/>
    <property type="match status" value="1"/>
</dbReference>
<gene>
    <name evidence="3" type="ORF">E6W39_01710</name>
</gene>
<feature type="region of interest" description="Disordered" evidence="1">
    <location>
        <begin position="1"/>
        <end position="55"/>
    </location>
</feature>
<evidence type="ECO:0000256" key="1">
    <source>
        <dbReference type="SAM" id="MobiDB-lite"/>
    </source>
</evidence>
<protein>
    <recommendedName>
        <fullName evidence="2">Zinc finger CGNR domain-containing protein</fullName>
    </recommendedName>
</protein>
<dbReference type="InterPro" id="IPR023286">
    <property type="entry name" value="ABATE_dom_sf"/>
</dbReference>
<dbReference type="InterPro" id="IPR021005">
    <property type="entry name" value="Znf_CGNR"/>
</dbReference>
<evidence type="ECO:0000313" key="3">
    <source>
        <dbReference type="EMBL" id="TQF01184.1"/>
    </source>
</evidence>
<name>A0A540VYI9_9ACTN</name>
<dbReference type="OrthoDB" id="3211108at2"/>
<keyword evidence="4" id="KW-1185">Reference proteome</keyword>
<dbReference type="AlphaFoldDB" id="A0A540VYI9"/>
<dbReference type="Pfam" id="PF07336">
    <property type="entry name" value="ABATE"/>
    <property type="match status" value="1"/>
</dbReference>
<dbReference type="Gene3D" id="1.10.3300.10">
    <property type="entry name" value="Jann2411-like domain"/>
    <property type="match status" value="1"/>
</dbReference>
<feature type="domain" description="Zinc finger CGNR" evidence="2">
    <location>
        <begin position="191"/>
        <end position="231"/>
    </location>
</feature>
<evidence type="ECO:0000259" key="2">
    <source>
        <dbReference type="Pfam" id="PF11706"/>
    </source>
</evidence>
<proteinExistence type="predicted"/>
<dbReference type="Pfam" id="PF11706">
    <property type="entry name" value="zf-CGNR"/>
    <property type="match status" value="1"/>
</dbReference>
<dbReference type="Proteomes" id="UP000319103">
    <property type="component" value="Unassembled WGS sequence"/>
</dbReference>
<reference evidence="3 4" key="1">
    <citation type="submission" date="2019-06" db="EMBL/GenBank/DDBJ databases">
        <title>Description of Kitasatospora acidophila sp. nov. isolated from pine grove soil, and reclassification of Streptomyces novaecaesareae to Kitasatospora novaeceasareae comb. nov.</title>
        <authorList>
            <person name="Kim M.J."/>
        </authorList>
    </citation>
    <scope>NUCLEOTIDE SEQUENCE [LARGE SCALE GENOMIC DNA]</scope>
    <source>
        <strain evidence="3 4">MMS16-CNU292</strain>
    </source>
</reference>
<dbReference type="PANTHER" id="PTHR35525:SF3">
    <property type="entry name" value="BLL6575 PROTEIN"/>
    <property type="match status" value="1"/>
</dbReference>
<dbReference type="PANTHER" id="PTHR35525">
    <property type="entry name" value="BLL6575 PROTEIN"/>
    <property type="match status" value="1"/>
</dbReference>
<comment type="caution">
    <text evidence="3">The sequence shown here is derived from an EMBL/GenBank/DDBJ whole genome shotgun (WGS) entry which is preliminary data.</text>
</comment>
<dbReference type="RefSeq" id="WP_141631919.1">
    <property type="nucleotide sequence ID" value="NZ_VIGB01000003.1"/>
</dbReference>
<sequence>MRARAATGSAGATSRTATGAAAAEQAVTGQTATGPAVTRQGATADPAPLPPAPGAEQHVALDFANSELTSRAGRLDLLATPDAATRWLIEHELAPDDAVLYEYCAGRLRELRAQLRVLLASRIDGTLPPAEAVRAVNTALTTAPAASLLHWDEAHGPYRAPAHPADRVAEHAMAAIAADAAELLTGPDGERLAACSASPCNRFLVRTHAARHWCSVRCGDRVRAARAYARRTQQAKRSGE</sequence>
<organism evidence="3 4">
    <name type="scientific">Kitasatospora acidiphila</name>
    <dbReference type="NCBI Taxonomy" id="2567942"/>
    <lineage>
        <taxon>Bacteria</taxon>
        <taxon>Bacillati</taxon>
        <taxon>Actinomycetota</taxon>
        <taxon>Actinomycetes</taxon>
        <taxon>Kitasatosporales</taxon>
        <taxon>Streptomycetaceae</taxon>
        <taxon>Kitasatospora</taxon>
    </lineage>
</organism>
<evidence type="ECO:0000313" key="4">
    <source>
        <dbReference type="Proteomes" id="UP000319103"/>
    </source>
</evidence>
<feature type="compositionally biased region" description="Low complexity" evidence="1">
    <location>
        <begin position="1"/>
        <end position="34"/>
    </location>
</feature>